<dbReference type="EMBL" id="LCRX01000009">
    <property type="protein sequence ID" value="KKW42258.1"/>
    <property type="molecule type" value="Genomic_DNA"/>
</dbReference>
<evidence type="ECO:0000256" key="2">
    <source>
        <dbReference type="SAM" id="Phobius"/>
    </source>
</evidence>
<organism evidence="3 4">
    <name type="scientific">Candidatus Magasanikbacteria bacterium GW2011_GWA2_56_11</name>
    <dbReference type="NCBI Taxonomy" id="1619044"/>
    <lineage>
        <taxon>Bacteria</taxon>
        <taxon>Candidatus Magasanikiibacteriota</taxon>
    </lineage>
</organism>
<gene>
    <name evidence="3" type="ORF">UY92_C0009G0062</name>
</gene>
<feature type="compositionally biased region" description="Low complexity" evidence="1">
    <location>
        <begin position="42"/>
        <end position="56"/>
    </location>
</feature>
<evidence type="ECO:0000313" key="3">
    <source>
        <dbReference type="EMBL" id="KKW42258.1"/>
    </source>
</evidence>
<evidence type="ECO:0000313" key="4">
    <source>
        <dbReference type="Proteomes" id="UP000033870"/>
    </source>
</evidence>
<feature type="region of interest" description="Disordered" evidence="1">
    <location>
        <begin position="36"/>
        <end position="73"/>
    </location>
</feature>
<name>A0A0G1YFP9_9BACT</name>
<feature type="transmembrane region" description="Helical" evidence="2">
    <location>
        <begin position="6"/>
        <end position="29"/>
    </location>
</feature>
<protein>
    <submittedName>
        <fullName evidence="3">Uncharacterized protein</fullName>
    </submittedName>
</protein>
<reference evidence="3 4" key="1">
    <citation type="journal article" date="2015" name="Nature">
        <title>rRNA introns, odd ribosomes, and small enigmatic genomes across a large radiation of phyla.</title>
        <authorList>
            <person name="Brown C.T."/>
            <person name="Hug L.A."/>
            <person name="Thomas B.C."/>
            <person name="Sharon I."/>
            <person name="Castelle C.J."/>
            <person name="Singh A."/>
            <person name="Wilkins M.J."/>
            <person name="Williams K.H."/>
            <person name="Banfield J.F."/>
        </authorList>
    </citation>
    <scope>NUCLEOTIDE SEQUENCE [LARGE SCALE GENOMIC DNA]</scope>
</reference>
<comment type="caution">
    <text evidence="3">The sequence shown here is derived from an EMBL/GenBank/DDBJ whole genome shotgun (WGS) entry which is preliminary data.</text>
</comment>
<dbReference type="Proteomes" id="UP000033870">
    <property type="component" value="Unassembled WGS sequence"/>
</dbReference>
<keyword evidence="2" id="KW-0472">Membrane</keyword>
<evidence type="ECO:0000256" key="1">
    <source>
        <dbReference type="SAM" id="MobiDB-lite"/>
    </source>
</evidence>
<dbReference type="AlphaFoldDB" id="A0A0G1YFP9"/>
<sequence length="200" mass="22022">MLTLRQRIFAAASIVVALLLAVILYMIYFRRPSAPANDRRPSGSPSAALPQPSAAATQRYSGTQPLPSGGSRSGVISEDVYLRQLAKIFVERFWSFSNQNGNRHIADSLELATPSMQAWMKSRADDGAGLYEGVTTEILRAEVVSKEGDKAVVEIGAQQEISQRTSTTTPTETTVETRTGRVELERVDGEWKVDALYWDK</sequence>
<dbReference type="PATRIC" id="fig|1619044.3.peg.717"/>
<proteinExistence type="predicted"/>
<dbReference type="STRING" id="1619044.UY92_C0009G0062"/>
<keyword evidence="2" id="KW-0812">Transmembrane</keyword>
<keyword evidence="2" id="KW-1133">Transmembrane helix</keyword>
<accession>A0A0G1YFP9</accession>